<reference evidence="2" key="1">
    <citation type="submission" date="2022-07" db="EMBL/GenBank/DDBJ databases">
        <authorList>
            <person name="Macas J."/>
            <person name="Novak P."/>
            <person name="Neumann P."/>
        </authorList>
    </citation>
    <scope>NUCLEOTIDE SEQUENCE</scope>
</reference>
<evidence type="ECO:0000256" key="1">
    <source>
        <dbReference type="SAM" id="MobiDB-lite"/>
    </source>
</evidence>
<dbReference type="AlphaFoldDB" id="A0AAV0D108"/>
<proteinExistence type="predicted"/>
<evidence type="ECO:0000313" key="3">
    <source>
        <dbReference type="Proteomes" id="UP001152523"/>
    </source>
</evidence>
<evidence type="ECO:0000313" key="2">
    <source>
        <dbReference type="EMBL" id="CAH9087065.1"/>
    </source>
</evidence>
<feature type="region of interest" description="Disordered" evidence="1">
    <location>
        <begin position="1"/>
        <end position="44"/>
    </location>
</feature>
<feature type="compositionally biased region" description="Basic and acidic residues" evidence="1">
    <location>
        <begin position="13"/>
        <end position="33"/>
    </location>
</feature>
<dbReference type="EMBL" id="CAMAPF010000057">
    <property type="protein sequence ID" value="CAH9087065.1"/>
    <property type="molecule type" value="Genomic_DNA"/>
</dbReference>
<gene>
    <name evidence="2" type="ORF">CEPIT_LOCUS10026</name>
</gene>
<accession>A0AAV0D108</accession>
<feature type="compositionally biased region" description="Low complexity" evidence="1">
    <location>
        <begin position="34"/>
        <end position="44"/>
    </location>
</feature>
<sequence>MSKEGETPLIAAQEEKSEVTMRPHSTAAEKGKEPASASKADAAPAATSVLFNDQDPDSDIEDLGVVVEDGLLLKYKTNGFNDFSGLMKELRAKQRLILEQNLQLKDVFESVKESQRTVQGHAYSNVTAHFDSVAKRVTFIGASLRISKYTCGIDY</sequence>
<protein>
    <recommendedName>
        <fullName evidence="4">SPX domain-containing protein</fullName>
    </recommendedName>
</protein>
<evidence type="ECO:0008006" key="4">
    <source>
        <dbReference type="Google" id="ProtNLM"/>
    </source>
</evidence>
<organism evidence="2 3">
    <name type="scientific">Cuscuta epithymum</name>
    <dbReference type="NCBI Taxonomy" id="186058"/>
    <lineage>
        <taxon>Eukaryota</taxon>
        <taxon>Viridiplantae</taxon>
        <taxon>Streptophyta</taxon>
        <taxon>Embryophyta</taxon>
        <taxon>Tracheophyta</taxon>
        <taxon>Spermatophyta</taxon>
        <taxon>Magnoliopsida</taxon>
        <taxon>eudicotyledons</taxon>
        <taxon>Gunneridae</taxon>
        <taxon>Pentapetalae</taxon>
        <taxon>asterids</taxon>
        <taxon>lamiids</taxon>
        <taxon>Solanales</taxon>
        <taxon>Convolvulaceae</taxon>
        <taxon>Cuscuteae</taxon>
        <taxon>Cuscuta</taxon>
        <taxon>Cuscuta subgen. Cuscuta</taxon>
    </lineage>
</organism>
<dbReference type="Proteomes" id="UP001152523">
    <property type="component" value="Unassembled WGS sequence"/>
</dbReference>
<name>A0AAV0D108_9ASTE</name>
<keyword evidence="3" id="KW-1185">Reference proteome</keyword>
<comment type="caution">
    <text evidence="2">The sequence shown here is derived from an EMBL/GenBank/DDBJ whole genome shotgun (WGS) entry which is preliminary data.</text>
</comment>